<proteinExistence type="predicted"/>
<protein>
    <submittedName>
        <fullName evidence="1">Uncharacterized protein</fullName>
    </submittedName>
</protein>
<keyword evidence="2" id="KW-1185">Reference proteome</keyword>
<organism evidence="1 2">
    <name type="scientific">Mixta tenebrionis</name>
    <dbReference type="NCBI Taxonomy" id="2562439"/>
    <lineage>
        <taxon>Bacteria</taxon>
        <taxon>Pseudomonadati</taxon>
        <taxon>Pseudomonadota</taxon>
        <taxon>Gammaproteobacteria</taxon>
        <taxon>Enterobacterales</taxon>
        <taxon>Erwiniaceae</taxon>
        <taxon>Mixta</taxon>
    </lineage>
</organism>
<accession>A0A506V822</accession>
<dbReference type="RefSeq" id="WP_141176738.1">
    <property type="nucleotide sequence ID" value="NZ_VHQI01000007.1"/>
</dbReference>
<dbReference type="OrthoDB" id="8992828at2"/>
<evidence type="ECO:0000313" key="1">
    <source>
        <dbReference type="EMBL" id="TPW41808.1"/>
    </source>
</evidence>
<dbReference type="Proteomes" id="UP000319523">
    <property type="component" value="Unassembled WGS sequence"/>
</dbReference>
<gene>
    <name evidence="1" type="ORF">FKM52_13770</name>
</gene>
<dbReference type="AlphaFoldDB" id="A0A506V822"/>
<evidence type="ECO:0000313" key="2">
    <source>
        <dbReference type="Proteomes" id="UP000319523"/>
    </source>
</evidence>
<name>A0A506V822_9GAMM</name>
<dbReference type="EMBL" id="VHQI01000007">
    <property type="protein sequence ID" value="TPW41808.1"/>
    <property type="molecule type" value="Genomic_DNA"/>
</dbReference>
<reference evidence="1 2" key="1">
    <citation type="submission" date="2019-06" db="EMBL/GenBank/DDBJ databases">
        <authorList>
            <person name="Yang Y."/>
        </authorList>
    </citation>
    <scope>NUCLEOTIDE SEQUENCE [LARGE SCALE GENOMIC DNA]</scope>
    <source>
        <strain evidence="1 2">BIT-26</strain>
    </source>
</reference>
<sequence>MIDANEAQETYRDFRTRLLRHCKLNTTSCGHQVSFDGTIPPHPYRRLRKLIIEFREQVSFRYLRNPGEIGYEHHVRRALGIPLSISLCPKRWSLLRHIAQIFVPLRFTMCQMHSILLQVRTYDGREYIFNKYFARMFPLDPVRFTAGIDFALRRLDLPSTWEEFQALQRLDPDWIKATYDVGIRNISDIVPYGQYGHFKLRGYFARILVKEKIVATREELEWLNYKGDDHCRYYIDDMEIYPRAKNVIQLLLSRGIERKHIAGVFRYPLTSFNPSQLITNLSIMHKNGQVDISALFDEAGDMFWRTSPESWFFVLNILGAVSATDVMKFRRLLNSHRTLSVYFAEELKKLGADISGLAQCQSLILTVSGQENCLIPVEQLNMLAAEPHLMSIEQISLCVDYLSEPEKLSDFLTVLTKYGYGAASAVLAFQVCYKNSSGDLLDVWLSILGGRGKGQEFEVIADWVAKTQRGGHSAGYIYLLGAVPVSDFKQLQQISPVVTLGPSMLTFLVENCGLCSVQAIRNWYFHARGIHGLDRWWRVDDVYYLLLEDAFNRNNFSFVKGNRHCIDDAVTTRVRGVLGSRPYRADEETKASYDKAYEAQSASELQALLPVLPLVLQQTGGILLKSVVGSAWDAPEILNAKLTALTPLINDLLCGKGPSSPVLDALEVDAIALLYRSSIESVGMHWAKLFGYETHLAGMRLRSHYPMVWQGSVRQLKNSLERKSLLAMAAAAAYSTKFRNEEYGDIFVACKHLRARRLYHAASDPWALAAHLGVLLSAAQADSVVAEWISRDLEIVAHMAEEGEQTFERIEQLEKLFYSSLPDALSEHSARFLRQFDDSDAAFLAERLAGNRVCSAGGGAEQLLEGFRLAQETVLTVCQRWIIREKSKFVQDKSGELTTMLSAFLSKHPAAFFAKQTVGLCTRNNTLMWEEPRHAHLVVFNQKQRCVAGMALIYIEPIKALHSDKNCLIIRAINPTDEMLATHTSSSIVDAFFDVAIQIAKDNALAAVAFPYHNGVHLLSNHPAIEKDIDKRYIKPSVRQFYGQPDNEKVEWRIKPRAIGSTFFAYEQGDEKVSELYAIWSGDVKEDSVRGALIHTDHVVSDNISEKASERK</sequence>
<comment type="caution">
    <text evidence="1">The sequence shown here is derived from an EMBL/GenBank/DDBJ whole genome shotgun (WGS) entry which is preliminary data.</text>
</comment>